<proteinExistence type="predicted"/>
<accession>A0ABN2NNN4</accession>
<evidence type="ECO:0000259" key="1">
    <source>
        <dbReference type="PROSITE" id="PS51674"/>
    </source>
</evidence>
<evidence type="ECO:0000313" key="2">
    <source>
        <dbReference type="EMBL" id="GAA1877848.1"/>
    </source>
</evidence>
<dbReference type="RefSeq" id="WP_344427108.1">
    <property type="nucleotide sequence ID" value="NZ_BAAAQK010000028.1"/>
</dbReference>
<dbReference type="Proteomes" id="UP001500449">
    <property type="component" value="Unassembled WGS sequence"/>
</dbReference>
<dbReference type="PROSITE" id="PS51674">
    <property type="entry name" value="4FE4S_WBL"/>
    <property type="match status" value="1"/>
</dbReference>
<dbReference type="EMBL" id="BAAAQK010000028">
    <property type="protein sequence ID" value="GAA1877848.1"/>
    <property type="molecule type" value="Genomic_DNA"/>
</dbReference>
<gene>
    <name evidence="2" type="ORF">GCM10009836_69030</name>
</gene>
<dbReference type="InterPro" id="IPR034768">
    <property type="entry name" value="4FE4S_WBL"/>
</dbReference>
<evidence type="ECO:0000313" key="3">
    <source>
        <dbReference type="Proteomes" id="UP001500449"/>
    </source>
</evidence>
<protein>
    <recommendedName>
        <fullName evidence="1">4Fe-4S Wbl-type domain-containing protein</fullName>
    </recommendedName>
</protein>
<sequence length="95" mass="10291">MKTPPIVPLNEALSALLADPDLRGGLCRAEPTDYDPAEAREPEAAVQVRHARAANRCRRCPVLARCRAALDQDLGRSLTGFVLGGRRIVTTKGTR</sequence>
<keyword evidence="3" id="KW-1185">Reference proteome</keyword>
<name>A0ABN2NNN4_9PSEU</name>
<organism evidence="2 3">
    <name type="scientific">Pseudonocardia ailaonensis</name>
    <dbReference type="NCBI Taxonomy" id="367279"/>
    <lineage>
        <taxon>Bacteria</taxon>
        <taxon>Bacillati</taxon>
        <taxon>Actinomycetota</taxon>
        <taxon>Actinomycetes</taxon>
        <taxon>Pseudonocardiales</taxon>
        <taxon>Pseudonocardiaceae</taxon>
        <taxon>Pseudonocardia</taxon>
    </lineage>
</organism>
<feature type="domain" description="4Fe-4S Wbl-type" evidence="1">
    <location>
        <begin position="26"/>
        <end position="93"/>
    </location>
</feature>
<reference evidence="2 3" key="1">
    <citation type="journal article" date="2019" name="Int. J. Syst. Evol. Microbiol.">
        <title>The Global Catalogue of Microorganisms (GCM) 10K type strain sequencing project: providing services to taxonomists for standard genome sequencing and annotation.</title>
        <authorList>
            <consortium name="The Broad Institute Genomics Platform"/>
            <consortium name="The Broad Institute Genome Sequencing Center for Infectious Disease"/>
            <person name="Wu L."/>
            <person name="Ma J."/>
        </authorList>
    </citation>
    <scope>NUCLEOTIDE SEQUENCE [LARGE SCALE GENOMIC DNA]</scope>
    <source>
        <strain evidence="2 3">JCM 16009</strain>
    </source>
</reference>
<comment type="caution">
    <text evidence="2">The sequence shown here is derived from an EMBL/GenBank/DDBJ whole genome shotgun (WGS) entry which is preliminary data.</text>
</comment>